<dbReference type="Proteomes" id="UP000284842">
    <property type="component" value="Unassembled WGS sequence"/>
</dbReference>
<keyword evidence="3" id="KW-1185">Reference proteome</keyword>
<proteinExistence type="predicted"/>
<dbReference type="InterPro" id="IPR019026">
    <property type="entry name" value="Peptidase_M64_IgA"/>
</dbReference>
<dbReference type="GO" id="GO:0008237">
    <property type="term" value="F:metallopeptidase activity"/>
    <property type="evidence" value="ECO:0007669"/>
    <property type="project" value="InterPro"/>
</dbReference>
<name>A0A409YQV8_9AGAR</name>
<feature type="signal peptide" evidence="1">
    <location>
        <begin position="1"/>
        <end position="22"/>
    </location>
</feature>
<evidence type="ECO:0000313" key="2">
    <source>
        <dbReference type="EMBL" id="PPR05386.1"/>
    </source>
</evidence>
<dbReference type="Gene3D" id="3.40.390.10">
    <property type="entry name" value="Collagenase (Catalytic Domain)"/>
    <property type="match status" value="1"/>
</dbReference>
<evidence type="ECO:0000313" key="3">
    <source>
        <dbReference type="Proteomes" id="UP000284842"/>
    </source>
</evidence>
<organism evidence="2 3">
    <name type="scientific">Panaeolus cyanescens</name>
    <dbReference type="NCBI Taxonomy" id="181874"/>
    <lineage>
        <taxon>Eukaryota</taxon>
        <taxon>Fungi</taxon>
        <taxon>Dikarya</taxon>
        <taxon>Basidiomycota</taxon>
        <taxon>Agaricomycotina</taxon>
        <taxon>Agaricomycetes</taxon>
        <taxon>Agaricomycetidae</taxon>
        <taxon>Agaricales</taxon>
        <taxon>Agaricineae</taxon>
        <taxon>Galeropsidaceae</taxon>
        <taxon>Panaeolus</taxon>
    </lineage>
</organism>
<comment type="caution">
    <text evidence="2">The sequence shown here is derived from an EMBL/GenBank/DDBJ whole genome shotgun (WGS) entry which is preliminary data.</text>
</comment>
<dbReference type="InterPro" id="IPR024079">
    <property type="entry name" value="MetalloPept_cat_dom_sf"/>
</dbReference>
<dbReference type="Pfam" id="PF09471">
    <property type="entry name" value="Peptidase_M64"/>
    <property type="match status" value="1"/>
</dbReference>
<dbReference type="AlphaFoldDB" id="A0A409YQV8"/>
<evidence type="ECO:0000256" key="1">
    <source>
        <dbReference type="SAM" id="SignalP"/>
    </source>
</evidence>
<dbReference type="InParanoid" id="A0A409YQV8"/>
<feature type="chain" id="PRO_5019414297" description="Peptidase M64 N-terminal domain-containing protein" evidence="1">
    <location>
        <begin position="23"/>
        <end position="542"/>
    </location>
</feature>
<keyword evidence="1" id="KW-0732">Signal</keyword>
<evidence type="ECO:0008006" key="4">
    <source>
        <dbReference type="Google" id="ProtNLM"/>
    </source>
</evidence>
<reference evidence="2 3" key="1">
    <citation type="journal article" date="2018" name="Evol. Lett.">
        <title>Horizontal gene cluster transfer increased hallucinogenic mushroom diversity.</title>
        <authorList>
            <person name="Reynolds H.T."/>
            <person name="Vijayakumar V."/>
            <person name="Gluck-Thaler E."/>
            <person name="Korotkin H.B."/>
            <person name="Matheny P.B."/>
            <person name="Slot J.C."/>
        </authorList>
    </citation>
    <scope>NUCLEOTIDE SEQUENCE [LARGE SCALE GENOMIC DNA]</scope>
    <source>
        <strain evidence="2 3">2629</strain>
    </source>
</reference>
<protein>
    <recommendedName>
        <fullName evidence="4">Peptidase M64 N-terminal domain-containing protein</fullName>
    </recommendedName>
</protein>
<dbReference type="EMBL" id="NHTK01000814">
    <property type="protein sequence ID" value="PPR05386.1"/>
    <property type="molecule type" value="Genomic_DNA"/>
</dbReference>
<gene>
    <name evidence="2" type="ORF">CVT24_008000</name>
</gene>
<sequence>MRSVRYLALAITLGMFCSFAHPVDDVKHGIIQPVQDTRQKPLNWDATQLPPLVPPLEVLPLLLSGPSSNRVDLVFFSDGYLESERVKFFDDAKRLAEDVSKNQTFYTVQPLLNFWAAFAPSNESGIGTHGVPKDTPFGLYRDGTELRGVYYQKPEVARAACDALGDKCNYPILLGNDPLYGGLGGDFTVVTSSILNGPLVLRHELGHSIIEVGEEYDGGFAYYGVNAAHNPQDALQDVPWKEWLTDPSRLDGSKPHIERSVMPMQTYPWTMLNVTKPWSICFTSSGTYSRYLVKFSLSGMPESTDLRVTLDGKDLKWPPKSGLGLDRWHYDLHFDEALTGGKHELTFNLLNKGREGVAQLCSAEVIEFGNETEFASKPGFYSLYPTFSETNKTSYRPTNDDCLMRTVTTPNLCKVCIEGLWHSLLRKVTLIDNLNATCVWDSSSQSWTRELRLGLIPVAHLRSQEDHSPSFPSEAYSIIWRKDGQIQPQLSNKTTIQIPDAQASGQYQAAVKFWTEEIRKEGWWPVSDIEHIVNDSCETLAE</sequence>
<dbReference type="OrthoDB" id="2961863at2759"/>
<accession>A0A409YQV8</accession>